<dbReference type="EMBL" id="CP033972">
    <property type="protein sequence ID" value="AZG48072.1"/>
    <property type="molecule type" value="Genomic_DNA"/>
</dbReference>
<dbReference type="GO" id="GO:0042597">
    <property type="term" value="C:periplasmic space"/>
    <property type="evidence" value="ECO:0007669"/>
    <property type="project" value="UniProtKB-ARBA"/>
</dbReference>
<feature type="chain" id="PRO_5039253286" evidence="5">
    <location>
        <begin position="26"/>
        <end position="511"/>
    </location>
</feature>
<evidence type="ECO:0000256" key="4">
    <source>
        <dbReference type="ARBA" id="ARBA00022729"/>
    </source>
</evidence>
<evidence type="ECO:0000313" key="8">
    <source>
        <dbReference type="Proteomes" id="UP000271469"/>
    </source>
</evidence>
<evidence type="ECO:0000256" key="2">
    <source>
        <dbReference type="ARBA" id="ARBA00005695"/>
    </source>
</evidence>
<dbReference type="Proteomes" id="UP000271469">
    <property type="component" value="Chromosome"/>
</dbReference>
<keyword evidence="8" id="KW-1185">Reference proteome</keyword>
<dbReference type="InterPro" id="IPR006311">
    <property type="entry name" value="TAT_signal"/>
</dbReference>
<evidence type="ECO:0000313" key="7">
    <source>
        <dbReference type="EMBL" id="AZG48072.1"/>
    </source>
</evidence>
<dbReference type="RefSeq" id="WP_124710340.1">
    <property type="nucleotide sequence ID" value="NZ_CP033972.1"/>
</dbReference>
<name>A0A3G8JU61_9ACTN</name>
<dbReference type="KEGG" id="gom:D7316_04685"/>
<dbReference type="Gene3D" id="3.40.190.10">
    <property type="entry name" value="Periplasmic binding protein-like II"/>
    <property type="match status" value="1"/>
</dbReference>
<evidence type="ECO:0000256" key="1">
    <source>
        <dbReference type="ARBA" id="ARBA00004196"/>
    </source>
</evidence>
<dbReference type="CDD" id="cd08503">
    <property type="entry name" value="PBP2_NikA_DppA_OppA_like_17"/>
    <property type="match status" value="1"/>
</dbReference>
<dbReference type="InterPro" id="IPR039424">
    <property type="entry name" value="SBP_5"/>
</dbReference>
<dbReference type="PANTHER" id="PTHR30290:SF10">
    <property type="entry name" value="PERIPLASMIC OLIGOPEPTIDE-BINDING PROTEIN-RELATED"/>
    <property type="match status" value="1"/>
</dbReference>
<feature type="domain" description="Solute-binding protein family 5" evidence="6">
    <location>
        <begin position="85"/>
        <end position="413"/>
    </location>
</feature>
<comment type="subcellular location">
    <subcellularLocation>
        <location evidence="1">Cell envelope</location>
    </subcellularLocation>
</comment>
<dbReference type="InterPro" id="IPR030678">
    <property type="entry name" value="Peptide/Ni-bd"/>
</dbReference>
<organism evidence="7 8">
    <name type="scientific">Gordonia insulae</name>
    <dbReference type="NCBI Taxonomy" id="2420509"/>
    <lineage>
        <taxon>Bacteria</taxon>
        <taxon>Bacillati</taxon>
        <taxon>Actinomycetota</taxon>
        <taxon>Actinomycetes</taxon>
        <taxon>Mycobacteriales</taxon>
        <taxon>Gordoniaceae</taxon>
        <taxon>Gordonia</taxon>
    </lineage>
</organism>
<dbReference type="PANTHER" id="PTHR30290">
    <property type="entry name" value="PERIPLASMIC BINDING COMPONENT OF ABC TRANSPORTER"/>
    <property type="match status" value="1"/>
</dbReference>
<comment type="similarity">
    <text evidence="2">Belongs to the bacterial solute-binding protein 5 family.</text>
</comment>
<dbReference type="PROSITE" id="PS51318">
    <property type="entry name" value="TAT"/>
    <property type="match status" value="1"/>
</dbReference>
<reference evidence="7 8" key="1">
    <citation type="submission" date="2018-11" db="EMBL/GenBank/DDBJ databases">
        <title>Gordonia insulae sp. nov., isolated from an island soil.</title>
        <authorList>
            <person name="Kim Y.S."/>
            <person name="Kim S.B."/>
        </authorList>
    </citation>
    <scope>NUCLEOTIDE SEQUENCE [LARGE SCALE GENOMIC DNA]</scope>
    <source>
        <strain evidence="7 8">MMS17-SY073</strain>
    </source>
</reference>
<proteinExistence type="inferred from homology"/>
<dbReference type="GO" id="GO:0030313">
    <property type="term" value="C:cell envelope"/>
    <property type="evidence" value="ECO:0007669"/>
    <property type="project" value="UniProtKB-SubCell"/>
</dbReference>
<dbReference type="Gene3D" id="3.10.105.10">
    <property type="entry name" value="Dipeptide-binding Protein, Domain 3"/>
    <property type="match status" value="1"/>
</dbReference>
<dbReference type="PIRSF" id="PIRSF002741">
    <property type="entry name" value="MppA"/>
    <property type="match status" value="1"/>
</dbReference>
<dbReference type="GO" id="GO:0043190">
    <property type="term" value="C:ATP-binding cassette (ABC) transporter complex"/>
    <property type="evidence" value="ECO:0007669"/>
    <property type="project" value="InterPro"/>
</dbReference>
<dbReference type="OrthoDB" id="9046151at2"/>
<dbReference type="InterPro" id="IPR000914">
    <property type="entry name" value="SBP_5_dom"/>
</dbReference>
<evidence type="ECO:0000256" key="5">
    <source>
        <dbReference type="SAM" id="SignalP"/>
    </source>
</evidence>
<keyword evidence="4 5" id="KW-0732">Signal</keyword>
<sequence>MTPTTPTVSRRAFLGGALGIAGAFAVGACGSSGSSAPTGRLTTMYEGAGASETIDPGIGTMFIDEARVKHLYDGLFEVDSQMRAVPRLVTDAAPDGAGLVWRMTLREATWHDGAPLTADDVLFTLSRILGKQTEAQPFVAATTLSAIDLPNSRAVDARTVELRLTQPSFDLPSQLTSYGTRIVKNGTRDFTRPNGTGPFRFQSFTPGREFVATRNDQYWDGAPSVDTLRILSAGPEARLAAVRSQQADFVDNLSPSAGRTLESDDDVTVHSTPNSGILYFAMKTDRAPFAVPDVRRAMMLMVDREELVRVALQGSGEVSDDIFGRGYQYYADDLPAHQHDPDRAKALLRAAGASDLAFELFVAPVANGFIEAAHLVARQARAIGVDVKVTIGSKDTYYTEALTKGDMTIGQSGPLAIPYHFGSRLVSDAPKNFTHWSDPTFDQLFVAAQRERSTEARARIYHQMHEILHDRGGFIFWATTPWRTAYRNGVQNSPSGVPNAHDWARFDEVTA</sequence>
<evidence type="ECO:0000256" key="3">
    <source>
        <dbReference type="ARBA" id="ARBA00022448"/>
    </source>
</evidence>
<dbReference type="GO" id="GO:1904680">
    <property type="term" value="F:peptide transmembrane transporter activity"/>
    <property type="evidence" value="ECO:0007669"/>
    <property type="project" value="TreeGrafter"/>
</dbReference>
<accession>A0A3G8JU61</accession>
<dbReference type="AlphaFoldDB" id="A0A3G8JU61"/>
<gene>
    <name evidence="7" type="primary">sapA</name>
    <name evidence="7" type="ORF">D7316_04685</name>
</gene>
<evidence type="ECO:0000259" key="6">
    <source>
        <dbReference type="Pfam" id="PF00496"/>
    </source>
</evidence>
<protein>
    <submittedName>
        <fullName evidence="7">Peptide transport periplasmic protein SapA</fullName>
    </submittedName>
</protein>
<dbReference type="GO" id="GO:0015833">
    <property type="term" value="P:peptide transport"/>
    <property type="evidence" value="ECO:0007669"/>
    <property type="project" value="TreeGrafter"/>
</dbReference>
<feature type="signal peptide" evidence="5">
    <location>
        <begin position="1"/>
        <end position="25"/>
    </location>
</feature>
<dbReference type="Pfam" id="PF00496">
    <property type="entry name" value="SBP_bac_5"/>
    <property type="match status" value="1"/>
</dbReference>
<dbReference type="SUPFAM" id="SSF53850">
    <property type="entry name" value="Periplasmic binding protein-like II"/>
    <property type="match status" value="1"/>
</dbReference>
<keyword evidence="3" id="KW-0813">Transport</keyword>